<keyword evidence="3" id="KW-0281">Fimbrium</keyword>
<protein>
    <submittedName>
        <fullName evidence="5">Fimbrial subunit type 1</fullName>
    </submittedName>
</protein>
<dbReference type="GO" id="GO:0009289">
    <property type="term" value="C:pilus"/>
    <property type="evidence" value="ECO:0007669"/>
    <property type="project" value="UniProtKB-SubCell"/>
</dbReference>
<comment type="subcellular location">
    <subcellularLocation>
        <location evidence="1">Fimbrium</location>
    </subcellularLocation>
</comment>
<dbReference type="InterPro" id="IPR050263">
    <property type="entry name" value="Bact_Fimbrial_Adh_Pro"/>
</dbReference>
<feature type="signal peptide" evidence="4">
    <location>
        <begin position="1"/>
        <end position="33"/>
    </location>
</feature>
<comment type="caution">
    <text evidence="5">The sequence shown here is derived from an EMBL/GenBank/DDBJ whole genome shotgun (WGS) entry which is preliminary data.</text>
</comment>
<evidence type="ECO:0000256" key="4">
    <source>
        <dbReference type="SAM" id="SignalP"/>
    </source>
</evidence>
<dbReference type="Proteomes" id="UP000652691">
    <property type="component" value="Unassembled WGS sequence"/>
</dbReference>
<dbReference type="InterPro" id="IPR008966">
    <property type="entry name" value="Adhesion_dom_sf"/>
</dbReference>
<dbReference type="InterPro" id="IPR036937">
    <property type="entry name" value="Adhesion_dom_fimbrial_sf"/>
</dbReference>
<dbReference type="PANTHER" id="PTHR33420">
    <property type="entry name" value="FIMBRIAL SUBUNIT ELFA-RELATED"/>
    <property type="match status" value="1"/>
</dbReference>
<accession>A0ABD0AAG5</accession>
<feature type="chain" id="PRO_5044744260" evidence="4">
    <location>
        <begin position="34"/>
        <end position="193"/>
    </location>
</feature>
<dbReference type="PANTHER" id="PTHR33420:SF10">
    <property type="entry name" value="FIMBRIAE MAJOR SUBUNIT"/>
    <property type="match status" value="1"/>
</dbReference>
<dbReference type="AlphaFoldDB" id="A0ABD0AAG5"/>
<reference evidence="5 6" key="1">
    <citation type="journal article" date="2014" name="Int. J. Syst. Evol. Microbiol.">
        <title>Complete genome sequence of Corynebacterium casei LMG S-19264T (=DSM 44701T), isolated from a smear-ripened cheese.</title>
        <authorList>
            <consortium name="US DOE Joint Genome Institute (JGI-PGF)"/>
            <person name="Walter F."/>
            <person name="Albersmeier A."/>
            <person name="Kalinowski J."/>
            <person name="Ruckert C."/>
        </authorList>
    </citation>
    <scope>NUCLEOTIDE SEQUENCE [LARGE SCALE GENOMIC DNA]</scope>
    <source>
        <strain evidence="5 6">CCM 8635</strain>
    </source>
</reference>
<dbReference type="SUPFAM" id="SSF49401">
    <property type="entry name" value="Bacterial adhesins"/>
    <property type="match status" value="1"/>
</dbReference>
<comment type="similarity">
    <text evidence="2">Belongs to the fimbrial protein family.</text>
</comment>
<sequence>MKNQSNFYGYSQMKKLSLGLALLAVCATSTTFAATGVITFTGQLVAGTCSANVAGSGNASASVTLPTVNTAALGAANATAGTTAFKINLSGAGCTASSLNATPYFESEVAKVNAAGRLINTATSGATLVDIQLLTNNQTVIDVNAPAPAQSSSVGVSAGTNSNDFNYFARYFATGATTAGAVTSSVSYSIIYK</sequence>
<name>A0ABD0AAG5_9GAMM</name>
<evidence type="ECO:0000256" key="3">
    <source>
        <dbReference type="ARBA" id="ARBA00023263"/>
    </source>
</evidence>
<proteinExistence type="inferred from homology"/>
<dbReference type="EMBL" id="BMDA01000003">
    <property type="protein sequence ID" value="GGH40726.1"/>
    <property type="molecule type" value="Genomic_DNA"/>
</dbReference>
<gene>
    <name evidence="5" type="ORF">GCM10007354_27460</name>
</gene>
<evidence type="ECO:0000256" key="2">
    <source>
        <dbReference type="ARBA" id="ARBA00006671"/>
    </source>
</evidence>
<keyword evidence="4" id="KW-0732">Signal</keyword>
<evidence type="ECO:0000313" key="6">
    <source>
        <dbReference type="Proteomes" id="UP000652691"/>
    </source>
</evidence>
<dbReference type="InterPro" id="IPR039458">
    <property type="entry name" value="FimA-like"/>
</dbReference>
<evidence type="ECO:0000256" key="1">
    <source>
        <dbReference type="ARBA" id="ARBA00004561"/>
    </source>
</evidence>
<dbReference type="Gene3D" id="2.60.40.1090">
    <property type="entry name" value="Fimbrial-type adhesion domain"/>
    <property type="match status" value="1"/>
</dbReference>
<evidence type="ECO:0000313" key="5">
    <source>
        <dbReference type="EMBL" id="GGH40726.1"/>
    </source>
</evidence>
<organism evidence="5 6">
    <name type="scientific">Acinetobacter courvalinii</name>
    <dbReference type="NCBI Taxonomy" id="280147"/>
    <lineage>
        <taxon>Bacteria</taxon>
        <taxon>Pseudomonadati</taxon>
        <taxon>Pseudomonadota</taxon>
        <taxon>Gammaproteobacteria</taxon>
        <taxon>Moraxellales</taxon>
        <taxon>Moraxellaceae</taxon>
        <taxon>Acinetobacter</taxon>
    </lineage>
</organism>
<dbReference type="Pfam" id="PF16970">
    <property type="entry name" value="FimA"/>
    <property type="match status" value="1"/>
</dbReference>